<name>A0ABU8R1W9_9PSED</name>
<organism evidence="1 2">
    <name type="scientific">Pseudomonas kermanshahensis</name>
    <dbReference type="NCBI Taxonomy" id="2745482"/>
    <lineage>
        <taxon>Bacteria</taxon>
        <taxon>Pseudomonadati</taxon>
        <taxon>Pseudomonadota</taxon>
        <taxon>Gammaproteobacteria</taxon>
        <taxon>Pseudomonadales</taxon>
        <taxon>Pseudomonadaceae</taxon>
        <taxon>Pseudomonas</taxon>
    </lineage>
</organism>
<accession>A0ABU8R1W9</accession>
<dbReference type="RefSeq" id="WP_339548677.1">
    <property type="nucleotide sequence ID" value="NZ_JBBHLD010000002.1"/>
</dbReference>
<evidence type="ECO:0000313" key="1">
    <source>
        <dbReference type="EMBL" id="MEJ5903845.1"/>
    </source>
</evidence>
<gene>
    <name evidence="1" type="ORF">V7V80_04020</name>
</gene>
<dbReference type="Proteomes" id="UP001377692">
    <property type="component" value="Unassembled WGS sequence"/>
</dbReference>
<dbReference type="EMBL" id="JBBHLD010000002">
    <property type="protein sequence ID" value="MEJ5903845.1"/>
    <property type="molecule type" value="Genomic_DNA"/>
</dbReference>
<sequence length="53" mass="5977">MSDNTVKCSRCRNQHKESERVLAPCKWLKGASTMVCPRCRCTSYYIVEPAPAA</sequence>
<comment type="caution">
    <text evidence="1">The sequence shown here is derived from an EMBL/GenBank/DDBJ whole genome shotgun (WGS) entry which is preliminary data.</text>
</comment>
<protein>
    <submittedName>
        <fullName evidence="1">Uncharacterized protein</fullName>
    </submittedName>
</protein>
<proteinExistence type="predicted"/>
<evidence type="ECO:0000313" key="2">
    <source>
        <dbReference type="Proteomes" id="UP001377692"/>
    </source>
</evidence>
<reference evidence="1 2" key="1">
    <citation type="submission" date="2024-02" db="EMBL/GenBank/DDBJ databases">
        <title>Identification of pathogenicity and growth-promoting functions of Pseudomonas putida variants.</title>
        <authorList>
            <person name="Sun J."/>
        </authorList>
    </citation>
    <scope>NUCLEOTIDE SEQUENCE [LARGE SCALE GENOMIC DNA]</scope>
    <source>
        <strain evidence="1 2">A04</strain>
    </source>
</reference>
<keyword evidence="2" id="KW-1185">Reference proteome</keyword>